<evidence type="ECO:0000256" key="6">
    <source>
        <dbReference type="ARBA" id="ARBA00023163"/>
    </source>
</evidence>
<feature type="domain" description="HTH gntR-type" evidence="7">
    <location>
        <begin position="16"/>
        <end position="84"/>
    </location>
</feature>
<gene>
    <name evidence="8" type="ORF">ACFP1L_06540</name>
</gene>
<dbReference type="InterPro" id="IPR004839">
    <property type="entry name" value="Aminotransferase_I/II_large"/>
</dbReference>
<dbReference type="EMBL" id="JBHSSE010000016">
    <property type="protein sequence ID" value="MFC6201527.1"/>
    <property type="molecule type" value="Genomic_DNA"/>
</dbReference>
<evidence type="ECO:0000256" key="4">
    <source>
        <dbReference type="ARBA" id="ARBA00023015"/>
    </source>
</evidence>
<sequence length="500" mass="55358">MSEIQLNWQPDKTASTPIYQQITTYFQHAIASGEWPMGAKLPAQRKLAAQFGVNRSTLITALDDLIAVGLITSNPGSGMTVSGNHWSSLLAEHVNWSQYVKAGQFKPNTSAIQKINQFETDAVIRLSTGEPAPEQFPRELFQKALAKLGNTLTSLNYTEPAGILALREQLARHLAKVGIHTQPENILITSGSLQALQLVSVSLFPKDATIYTEAPTYVKSLQVFQSANTHLSGVPMDNQGMAYWQMTPPAKDSQAIMYTIPTFNNPTGIVMSADRRQQLLTYAQEHQIPVLEDAAYQDVWFEQQPPQPLKALDTAGNVIYFGSISKSLAPGLRLGWTVASKPVIDRLTDVRMQTDYGASSLSQLVLAEILADPDYDNYQAHFRAVLTKKAAAAQAILQKYWGNGIATWQAPTGGFYLWIRLADRINIPKLFDLATAQNVLFNPGNIYDFKPNQYIRLSFSYESTARFERGIQILTDLIQQNFPVGGAKHASERTTDSSVF</sequence>
<dbReference type="SUPFAM" id="SSF46785">
    <property type="entry name" value="Winged helix' DNA-binding domain"/>
    <property type="match status" value="1"/>
</dbReference>
<dbReference type="PANTHER" id="PTHR46577:SF2">
    <property type="entry name" value="TRANSCRIPTIONAL REGULATORY PROTEIN"/>
    <property type="match status" value="1"/>
</dbReference>
<dbReference type="Gene3D" id="3.40.640.10">
    <property type="entry name" value="Type I PLP-dependent aspartate aminotransferase-like (Major domain)"/>
    <property type="match status" value="1"/>
</dbReference>
<reference evidence="9" key="1">
    <citation type="journal article" date="2019" name="Int. J. Syst. Evol. Microbiol.">
        <title>The Global Catalogue of Microorganisms (GCM) 10K type strain sequencing project: providing services to taxonomists for standard genome sequencing and annotation.</title>
        <authorList>
            <consortium name="The Broad Institute Genomics Platform"/>
            <consortium name="The Broad Institute Genome Sequencing Center for Infectious Disease"/>
            <person name="Wu L."/>
            <person name="Ma J."/>
        </authorList>
    </citation>
    <scope>NUCLEOTIDE SEQUENCE [LARGE SCALE GENOMIC DNA]</scope>
    <source>
        <strain evidence="9">CCM 8930</strain>
    </source>
</reference>
<evidence type="ECO:0000259" key="7">
    <source>
        <dbReference type="PROSITE" id="PS50949"/>
    </source>
</evidence>
<keyword evidence="6" id="KW-0804">Transcription</keyword>
<evidence type="ECO:0000313" key="9">
    <source>
        <dbReference type="Proteomes" id="UP001596171"/>
    </source>
</evidence>
<comment type="similarity">
    <text evidence="1">In the C-terminal section; belongs to the class-I pyridoxal-phosphate-dependent aminotransferase family.</text>
</comment>
<keyword evidence="2 8" id="KW-0808">Transferase</keyword>
<dbReference type="SMART" id="SM00345">
    <property type="entry name" value="HTH_GNTR"/>
    <property type="match status" value="1"/>
</dbReference>
<proteinExistence type="inferred from homology"/>
<evidence type="ECO:0000256" key="1">
    <source>
        <dbReference type="ARBA" id="ARBA00005384"/>
    </source>
</evidence>
<dbReference type="InterPro" id="IPR015421">
    <property type="entry name" value="PyrdxlP-dep_Trfase_major"/>
</dbReference>
<dbReference type="SUPFAM" id="SSF53383">
    <property type="entry name" value="PLP-dependent transferases"/>
    <property type="match status" value="1"/>
</dbReference>
<keyword evidence="5" id="KW-0238">DNA-binding</keyword>
<dbReference type="InterPro" id="IPR015424">
    <property type="entry name" value="PyrdxlP-dep_Trfase"/>
</dbReference>
<keyword evidence="3" id="KW-0663">Pyridoxal phosphate</keyword>
<evidence type="ECO:0000256" key="2">
    <source>
        <dbReference type="ARBA" id="ARBA00022576"/>
    </source>
</evidence>
<dbReference type="PANTHER" id="PTHR46577">
    <property type="entry name" value="HTH-TYPE TRANSCRIPTIONAL REGULATORY PROTEIN GABR"/>
    <property type="match status" value="1"/>
</dbReference>
<dbReference type="InterPro" id="IPR051446">
    <property type="entry name" value="HTH_trans_reg/aminotransferase"/>
</dbReference>
<dbReference type="GO" id="GO:0008483">
    <property type="term" value="F:transaminase activity"/>
    <property type="evidence" value="ECO:0007669"/>
    <property type="project" value="UniProtKB-KW"/>
</dbReference>
<dbReference type="InterPro" id="IPR036388">
    <property type="entry name" value="WH-like_DNA-bd_sf"/>
</dbReference>
<evidence type="ECO:0000313" key="8">
    <source>
        <dbReference type="EMBL" id="MFC6201527.1"/>
    </source>
</evidence>
<dbReference type="Gene3D" id="1.10.10.10">
    <property type="entry name" value="Winged helix-like DNA-binding domain superfamily/Winged helix DNA-binding domain"/>
    <property type="match status" value="1"/>
</dbReference>
<dbReference type="Pfam" id="PF00155">
    <property type="entry name" value="Aminotran_1_2"/>
    <property type="match status" value="1"/>
</dbReference>
<evidence type="ECO:0000256" key="5">
    <source>
        <dbReference type="ARBA" id="ARBA00023125"/>
    </source>
</evidence>
<protein>
    <submittedName>
        <fullName evidence="8">PLP-dependent aminotransferase family protein</fullName>
    </submittedName>
</protein>
<dbReference type="InterPro" id="IPR015422">
    <property type="entry name" value="PyrdxlP-dep_Trfase_small"/>
</dbReference>
<dbReference type="InterPro" id="IPR000524">
    <property type="entry name" value="Tscrpt_reg_HTH_GntR"/>
</dbReference>
<organism evidence="8 9">
    <name type="scientific">Lactiplantibacillus nangangensis</name>
    <dbReference type="NCBI Taxonomy" id="2559917"/>
    <lineage>
        <taxon>Bacteria</taxon>
        <taxon>Bacillati</taxon>
        <taxon>Bacillota</taxon>
        <taxon>Bacilli</taxon>
        <taxon>Lactobacillales</taxon>
        <taxon>Lactobacillaceae</taxon>
        <taxon>Lactiplantibacillus</taxon>
    </lineage>
</organism>
<dbReference type="PROSITE" id="PS50949">
    <property type="entry name" value="HTH_GNTR"/>
    <property type="match status" value="1"/>
</dbReference>
<dbReference type="Pfam" id="PF00392">
    <property type="entry name" value="GntR"/>
    <property type="match status" value="1"/>
</dbReference>
<keyword evidence="2 8" id="KW-0032">Aminotransferase</keyword>
<dbReference type="Proteomes" id="UP001596171">
    <property type="component" value="Unassembled WGS sequence"/>
</dbReference>
<dbReference type="PRINTS" id="PR00035">
    <property type="entry name" value="HTHGNTR"/>
</dbReference>
<dbReference type="RefSeq" id="WP_137615168.1">
    <property type="nucleotide sequence ID" value="NZ_BJDI01000002.1"/>
</dbReference>
<evidence type="ECO:0000256" key="3">
    <source>
        <dbReference type="ARBA" id="ARBA00022898"/>
    </source>
</evidence>
<comment type="caution">
    <text evidence="8">The sequence shown here is derived from an EMBL/GenBank/DDBJ whole genome shotgun (WGS) entry which is preliminary data.</text>
</comment>
<name>A0ABW1SJ25_9LACO</name>
<dbReference type="Gene3D" id="3.90.1150.10">
    <property type="entry name" value="Aspartate Aminotransferase, domain 1"/>
    <property type="match status" value="1"/>
</dbReference>
<accession>A0ABW1SJ25</accession>
<keyword evidence="4" id="KW-0805">Transcription regulation</keyword>
<keyword evidence="9" id="KW-1185">Reference proteome</keyword>
<dbReference type="InterPro" id="IPR036390">
    <property type="entry name" value="WH_DNA-bd_sf"/>
</dbReference>
<dbReference type="CDD" id="cd07377">
    <property type="entry name" value="WHTH_GntR"/>
    <property type="match status" value="1"/>
</dbReference>
<dbReference type="CDD" id="cd00609">
    <property type="entry name" value="AAT_like"/>
    <property type="match status" value="1"/>
</dbReference>